<feature type="non-terminal residue" evidence="2">
    <location>
        <position position="242"/>
    </location>
</feature>
<dbReference type="AlphaFoldDB" id="A0A6J4UAE9"/>
<organism evidence="2">
    <name type="scientific">uncultured Thermomicrobiales bacterium</name>
    <dbReference type="NCBI Taxonomy" id="1645740"/>
    <lineage>
        <taxon>Bacteria</taxon>
        <taxon>Pseudomonadati</taxon>
        <taxon>Thermomicrobiota</taxon>
        <taxon>Thermomicrobia</taxon>
        <taxon>Thermomicrobiales</taxon>
        <taxon>environmental samples</taxon>
    </lineage>
</organism>
<feature type="compositionally biased region" description="Basic and acidic residues" evidence="1">
    <location>
        <begin position="161"/>
        <end position="171"/>
    </location>
</feature>
<feature type="compositionally biased region" description="Low complexity" evidence="1">
    <location>
        <begin position="119"/>
        <end position="133"/>
    </location>
</feature>
<evidence type="ECO:0000313" key="2">
    <source>
        <dbReference type="EMBL" id="CAA9544680.1"/>
    </source>
</evidence>
<gene>
    <name evidence="2" type="ORF">AVDCRST_MAG49-1114</name>
</gene>
<protein>
    <submittedName>
        <fullName evidence="2">Uncharacterized protein</fullName>
    </submittedName>
</protein>
<reference evidence="2" key="1">
    <citation type="submission" date="2020-02" db="EMBL/GenBank/DDBJ databases">
        <authorList>
            <person name="Meier V. D."/>
        </authorList>
    </citation>
    <scope>NUCLEOTIDE SEQUENCE</scope>
    <source>
        <strain evidence="2">AVDCRST_MAG49</strain>
    </source>
</reference>
<feature type="region of interest" description="Disordered" evidence="1">
    <location>
        <begin position="1"/>
        <end position="242"/>
    </location>
</feature>
<name>A0A6J4UAE9_9BACT</name>
<feature type="compositionally biased region" description="Basic residues" evidence="1">
    <location>
        <begin position="188"/>
        <end position="198"/>
    </location>
</feature>
<feature type="compositionally biased region" description="Basic and acidic residues" evidence="1">
    <location>
        <begin position="51"/>
        <end position="60"/>
    </location>
</feature>
<sequence length="242" mass="24902">GRERRAPARRGGPRRRGGTPRGGHARGTPEGRGIRAVASRPNSPGRPPHRRPPEPADRRGAAAGRAGRRDGPPCVLRHLPEGVDRTPVHSLAAPGTSRTTATPILCPGAGARGGRTPGDRVGLARAAGAAAAGNAGGDRGGRPGPGRGHRRRRAGRPLPLDPDRARERGPGGDRPPALRPPGDTGSGRPRRRGRRHGGGARNGSRSPHVSWAGGGDGRHRDPRGRRTCGPVVWGRGHAGSGG</sequence>
<evidence type="ECO:0000256" key="1">
    <source>
        <dbReference type="SAM" id="MobiDB-lite"/>
    </source>
</evidence>
<feature type="compositionally biased region" description="Basic and acidic residues" evidence="1">
    <location>
        <begin position="78"/>
        <end position="87"/>
    </location>
</feature>
<accession>A0A6J4UAE9</accession>
<dbReference type="EMBL" id="CADCWG010000069">
    <property type="protein sequence ID" value="CAA9544680.1"/>
    <property type="molecule type" value="Genomic_DNA"/>
</dbReference>
<feature type="compositionally biased region" description="Gly residues" evidence="1">
    <location>
        <begin position="134"/>
        <end position="146"/>
    </location>
</feature>
<feature type="compositionally biased region" description="Basic residues" evidence="1">
    <location>
        <begin position="7"/>
        <end position="18"/>
    </location>
</feature>
<feature type="non-terminal residue" evidence="2">
    <location>
        <position position="1"/>
    </location>
</feature>
<proteinExistence type="predicted"/>